<evidence type="ECO:0000256" key="2">
    <source>
        <dbReference type="ARBA" id="ARBA00022692"/>
    </source>
</evidence>
<evidence type="ECO:0000256" key="5">
    <source>
        <dbReference type="PROSITE-ProRule" id="PRU00339"/>
    </source>
</evidence>
<keyword evidence="4 6" id="KW-0472">Membrane</keyword>
<evidence type="ECO:0000256" key="1">
    <source>
        <dbReference type="ARBA" id="ARBA00004141"/>
    </source>
</evidence>
<dbReference type="PANTHER" id="PTHR37422:SF13">
    <property type="entry name" value="LIPOPOLYSACCHARIDE BIOSYNTHESIS PROTEIN PA4999-RELATED"/>
    <property type="match status" value="1"/>
</dbReference>
<feature type="transmembrane region" description="Helical" evidence="6">
    <location>
        <begin position="170"/>
        <end position="190"/>
    </location>
</feature>
<dbReference type="GO" id="GO:0016874">
    <property type="term" value="F:ligase activity"/>
    <property type="evidence" value="ECO:0007669"/>
    <property type="project" value="UniProtKB-KW"/>
</dbReference>
<evidence type="ECO:0000259" key="7">
    <source>
        <dbReference type="Pfam" id="PF04932"/>
    </source>
</evidence>
<feature type="transmembrane region" description="Helical" evidence="6">
    <location>
        <begin position="75"/>
        <end position="94"/>
    </location>
</feature>
<keyword evidence="10" id="KW-1185">Reference proteome</keyword>
<sequence length="600" mass="67131">MPLLERTALTREQRVFFLTFTLLVLIAPFYYQPNLGGEGLMLPYNASIWAASLITMTGGLFAMLKHETFVYPRHFGLLMLFPAGLVLGGFLTGIERPAEWLIRLGVILGGMLFWFSLFQYRLTRRQVDTAIYLVLASIMIQGLIGLSQILPNNPFKGLMPWVSGKVPAGIYQQANLHASMMATGIALALYQATTPAFLRMRWPFKALVLMTLLLASANIVTIGSRVGYLGLVIALTLLILSRGRLLFRRKLTTALLVAAIAGGAAIGLNASDTGTIKTLAKIERLTANEGVSGDARPHIYRLAWHTFLQSPLIGHGIGSFQHVFQENRPAYYQQVPNYKLDDKRFSHPHNELLFWMIEGGILALLSIAAAAVAVVWQLIQMGWQRGAAMAALLAPIALHTQVELPFYISSIHWIILLILLFLCFQSGKQVRRIQLSRPAQNGVRVTALFATPLLIIFLAHALLATSGLVQYMRSKGTQPKHLAPAMNDFYFREMGEYFWMRALLYREMHQKVTDHTQEFIDWAHHYTQQTPDKLVYTDIARAYLHLGEQQQAIETLAHVRAIYPDDKQLEKFEDAVVSGRFTADTSDEATPSPLPASQAQ</sequence>
<evidence type="ECO:0000256" key="6">
    <source>
        <dbReference type="SAM" id="Phobius"/>
    </source>
</evidence>
<feature type="transmembrane region" description="Helical" evidence="6">
    <location>
        <begin position="352"/>
        <end position="376"/>
    </location>
</feature>
<comment type="caution">
    <text evidence="9">The sequence shown here is derived from an EMBL/GenBank/DDBJ whole genome shotgun (WGS) entry which is preliminary data.</text>
</comment>
<keyword evidence="9" id="KW-0436">Ligase</keyword>
<feature type="transmembrane region" description="Helical" evidence="6">
    <location>
        <begin position="406"/>
        <end position="424"/>
    </location>
</feature>
<comment type="subcellular location">
    <subcellularLocation>
        <location evidence="1">Membrane</location>
        <topology evidence="1">Multi-pass membrane protein</topology>
    </subcellularLocation>
</comment>
<feature type="transmembrane region" description="Helical" evidence="6">
    <location>
        <begin position="130"/>
        <end position="150"/>
    </location>
</feature>
<dbReference type="InterPro" id="IPR019734">
    <property type="entry name" value="TPR_rpt"/>
</dbReference>
<proteinExistence type="predicted"/>
<dbReference type="InterPro" id="IPR021797">
    <property type="entry name" value="Wzy_C_2"/>
</dbReference>
<dbReference type="InterPro" id="IPR007016">
    <property type="entry name" value="O-antigen_ligase-rel_domated"/>
</dbReference>
<dbReference type="Pfam" id="PF11846">
    <property type="entry name" value="Wzy_C_2"/>
    <property type="match status" value="1"/>
</dbReference>
<dbReference type="Pfam" id="PF04932">
    <property type="entry name" value="Wzy_C"/>
    <property type="match status" value="1"/>
</dbReference>
<feature type="transmembrane region" description="Helical" evidence="6">
    <location>
        <begin position="254"/>
        <end position="271"/>
    </location>
</feature>
<dbReference type="Proteomes" id="UP000629025">
    <property type="component" value="Unassembled WGS sequence"/>
</dbReference>
<keyword evidence="5" id="KW-0802">TPR repeat</keyword>
<feature type="transmembrane region" description="Helical" evidence="6">
    <location>
        <begin position="15"/>
        <end position="32"/>
    </location>
</feature>
<feature type="domain" description="O-antigen ligase-related" evidence="7">
    <location>
        <begin position="211"/>
        <end position="367"/>
    </location>
</feature>
<keyword evidence="2 6" id="KW-0812">Transmembrane</keyword>
<gene>
    <name evidence="9" type="ORF">GCM10011352_15370</name>
</gene>
<keyword evidence="3 6" id="KW-1133">Transmembrane helix</keyword>
<reference evidence="10" key="1">
    <citation type="journal article" date="2019" name="Int. J. Syst. Evol. Microbiol.">
        <title>The Global Catalogue of Microorganisms (GCM) 10K type strain sequencing project: providing services to taxonomists for standard genome sequencing and annotation.</title>
        <authorList>
            <consortium name="The Broad Institute Genomics Platform"/>
            <consortium name="The Broad Institute Genome Sequencing Center for Infectious Disease"/>
            <person name="Wu L."/>
            <person name="Ma J."/>
        </authorList>
    </citation>
    <scope>NUCLEOTIDE SEQUENCE [LARGE SCALE GENOMIC DNA]</scope>
    <source>
        <strain evidence="10">CGMCC 1.15341</strain>
    </source>
</reference>
<feature type="transmembrane region" description="Helical" evidence="6">
    <location>
        <begin position="100"/>
        <end position="118"/>
    </location>
</feature>
<accession>A0ABQ1K8T0</accession>
<protein>
    <submittedName>
        <fullName evidence="9">Ligase</fullName>
    </submittedName>
</protein>
<evidence type="ECO:0000259" key="8">
    <source>
        <dbReference type="Pfam" id="PF11846"/>
    </source>
</evidence>
<organism evidence="9 10">
    <name type="scientific">Marinobacterium zhoushanense</name>
    <dbReference type="NCBI Taxonomy" id="1679163"/>
    <lineage>
        <taxon>Bacteria</taxon>
        <taxon>Pseudomonadati</taxon>
        <taxon>Pseudomonadota</taxon>
        <taxon>Gammaproteobacteria</taxon>
        <taxon>Oceanospirillales</taxon>
        <taxon>Oceanospirillaceae</taxon>
        <taxon>Marinobacterium</taxon>
    </lineage>
</organism>
<dbReference type="EMBL" id="BMIJ01000003">
    <property type="protein sequence ID" value="GGB90282.1"/>
    <property type="molecule type" value="Genomic_DNA"/>
</dbReference>
<feature type="domain" description="Virulence factor membrane-bound polymerase C-terminal" evidence="8">
    <location>
        <begin position="388"/>
        <end position="568"/>
    </location>
</feature>
<evidence type="ECO:0000313" key="9">
    <source>
        <dbReference type="EMBL" id="GGB90282.1"/>
    </source>
</evidence>
<feature type="transmembrane region" description="Helical" evidence="6">
    <location>
        <begin position="228"/>
        <end position="247"/>
    </location>
</feature>
<dbReference type="PANTHER" id="PTHR37422">
    <property type="entry name" value="TEICHURONIC ACID BIOSYNTHESIS PROTEIN TUAE"/>
    <property type="match status" value="1"/>
</dbReference>
<feature type="transmembrane region" description="Helical" evidence="6">
    <location>
        <begin position="445"/>
        <end position="469"/>
    </location>
</feature>
<feature type="repeat" description="TPR" evidence="5">
    <location>
        <begin position="533"/>
        <end position="566"/>
    </location>
</feature>
<evidence type="ECO:0000256" key="3">
    <source>
        <dbReference type="ARBA" id="ARBA00022989"/>
    </source>
</evidence>
<name>A0ABQ1K8T0_9GAMM</name>
<dbReference type="PROSITE" id="PS50005">
    <property type="entry name" value="TPR"/>
    <property type="match status" value="1"/>
</dbReference>
<feature type="transmembrane region" description="Helical" evidence="6">
    <location>
        <begin position="44"/>
        <end position="63"/>
    </location>
</feature>
<evidence type="ECO:0000256" key="4">
    <source>
        <dbReference type="ARBA" id="ARBA00023136"/>
    </source>
</evidence>
<dbReference type="InterPro" id="IPR051533">
    <property type="entry name" value="WaaL-like"/>
</dbReference>
<evidence type="ECO:0000313" key="10">
    <source>
        <dbReference type="Proteomes" id="UP000629025"/>
    </source>
</evidence>